<accession>A0A4U5N0W2</accession>
<keyword evidence="1" id="KW-1133">Transmembrane helix</keyword>
<comment type="caution">
    <text evidence="2">The sequence shown here is derived from an EMBL/GenBank/DDBJ whole genome shotgun (WGS) entry which is preliminary data.</text>
</comment>
<gene>
    <name evidence="2" type="ORF">L596_017192</name>
</gene>
<organism evidence="2 3">
    <name type="scientific">Steinernema carpocapsae</name>
    <name type="common">Entomopathogenic nematode</name>
    <dbReference type="NCBI Taxonomy" id="34508"/>
    <lineage>
        <taxon>Eukaryota</taxon>
        <taxon>Metazoa</taxon>
        <taxon>Ecdysozoa</taxon>
        <taxon>Nematoda</taxon>
        <taxon>Chromadorea</taxon>
        <taxon>Rhabditida</taxon>
        <taxon>Tylenchina</taxon>
        <taxon>Panagrolaimomorpha</taxon>
        <taxon>Strongyloidoidea</taxon>
        <taxon>Steinernematidae</taxon>
        <taxon>Steinernema</taxon>
    </lineage>
</organism>
<evidence type="ECO:0000313" key="2">
    <source>
        <dbReference type="EMBL" id="TKR75977.1"/>
    </source>
</evidence>
<proteinExistence type="predicted"/>
<dbReference type="Proteomes" id="UP000298663">
    <property type="component" value="Unassembled WGS sequence"/>
</dbReference>
<evidence type="ECO:0000256" key="1">
    <source>
        <dbReference type="SAM" id="Phobius"/>
    </source>
</evidence>
<evidence type="ECO:0000313" key="3">
    <source>
        <dbReference type="Proteomes" id="UP000298663"/>
    </source>
</evidence>
<dbReference type="EMBL" id="AZBU02000005">
    <property type="protein sequence ID" value="TKR75977.1"/>
    <property type="molecule type" value="Genomic_DNA"/>
</dbReference>
<protein>
    <submittedName>
        <fullName evidence="2">Uncharacterized protein</fullName>
    </submittedName>
</protein>
<keyword evidence="3" id="KW-1185">Reference proteome</keyword>
<feature type="transmembrane region" description="Helical" evidence="1">
    <location>
        <begin position="63"/>
        <end position="82"/>
    </location>
</feature>
<keyword evidence="1" id="KW-0812">Transmembrane</keyword>
<reference evidence="2 3" key="2">
    <citation type="journal article" date="2019" name="G3 (Bethesda)">
        <title>Hybrid Assembly of the Genome of the Entomopathogenic Nematode Steinernema carpocapsae Identifies the X-Chromosome.</title>
        <authorList>
            <person name="Serra L."/>
            <person name="Macchietto M."/>
            <person name="Macias-Munoz A."/>
            <person name="McGill C.J."/>
            <person name="Rodriguez I.M."/>
            <person name="Rodriguez B."/>
            <person name="Murad R."/>
            <person name="Mortazavi A."/>
        </authorList>
    </citation>
    <scope>NUCLEOTIDE SEQUENCE [LARGE SCALE GENOMIC DNA]</scope>
    <source>
        <strain evidence="2 3">ALL</strain>
    </source>
</reference>
<keyword evidence="1" id="KW-0472">Membrane</keyword>
<dbReference type="AlphaFoldDB" id="A0A4U5N0W2"/>
<name>A0A4U5N0W2_STECR</name>
<sequence>MGVKHLLVSIIVILIKTGFSLNCMFVFKLHVPQDTTVPTPEKLGILIHVRGSRVHSLLMKSDLIATMPTDMLWRFMVLIFVTRCRRKA</sequence>
<feature type="transmembrane region" description="Helical" evidence="1">
    <location>
        <begin position="7"/>
        <end position="27"/>
    </location>
</feature>
<reference evidence="2 3" key="1">
    <citation type="journal article" date="2015" name="Genome Biol.">
        <title>Comparative genomics of Steinernema reveals deeply conserved gene regulatory networks.</title>
        <authorList>
            <person name="Dillman A.R."/>
            <person name="Macchietto M."/>
            <person name="Porter C.F."/>
            <person name="Rogers A."/>
            <person name="Williams B."/>
            <person name="Antoshechkin I."/>
            <person name="Lee M.M."/>
            <person name="Goodwin Z."/>
            <person name="Lu X."/>
            <person name="Lewis E.E."/>
            <person name="Goodrich-Blair H."/>
            <person name="Stock S.P."/>
            <person name="Adams B.J."/>
            <person name="Sternberg P.W."/>
            <person name="Mortazavi A."/>
        </authorList>
    </citation>
    <scope>NUCLEOTIDE SEQUENCE [LARGE SCALE GENOMIC DNA]</scope>
    <source>
        <strain evidence="2 3">ALL</strain>
    </source>
</reference>